<dbReference type="EMBL" id="JADGII010000015">
    <property type="protein sequence ID" value="MBF0637254.1"/>
    <property type="molecule type" value="Genomic_DNA"/>
</dbReference>
<sequence>MHNKPLALACSLLLLLASSLPAQAAIRLDNMFSPLLADPMEPRIAVMPWLDEDYLQLDIGASADLYRNDSETIAVGIDFGTWSLLQRSDNFKFPVDTIDYLFGINMTYRNPLDEPLLGFDEFSTRIRLSHISAHFEDGHYDEDTDEWMNPEATPFGTIPFTYSREFINLVAALSNDRHRVYLGYQFLWHTIPDEISRHAFQAGVELSTPGNTYLAADFKLLPEWNQNKQETDGFHGTWNLQAGWRLTTLGLGNVRVACNYFNGMNRHGMYFNHDEEYTTLGVIVDL</sequence>
<name>A0ABR9XTF4_9CHLB</name>
<feature type="chain" id="PRO_5046035108" evidence="1">
    <location>
        <begin position="25"/>
        <end position="286"/>
    </location>
</feature>
<protein>
    <submittedName>
        <fullName evidence="2">DUF1207 domain-containing protein</fullName>
    </submittedName>
</protein>
<comment type="caution">
    <text evidence="2">The sequence shown here is derived from an EMBL/GenBank/DDBJ whole genome shotgun (WGS) entry which is preliminary data.</text>
</comment>
<reference evidence="2 3" key="1">
    <citation type="journal article" date="2020" name="Microorganisms">
        <title>Simultaneous Genome Sequencing of Prosthecochloris ethylica and Desulfuromonas acetoxidans within a Syntrophic Mixture Reveals Unique Pili and Protein Interactions.</title>
        <authorList>
            <person name="Kyndt J.A."/>
            <person name="Van Beeumen J.J."/>
            <person name="Meyer T.E."/>
        </authorList>
    </citation>
    <scope>NUCLEOTIDE SEQUENCE [LARGE SCALE GENOMIC DNA]</scope>
    <source>
        <strain evidence="2 3">N3</strain>
    </source>
</reference>
<evidence type="ECO:0000256" key="1">
    <source>
        <dbReference type="SAM" id="SignalP"/>
    </source>
</evidence>
<dbReference type="Pfam" id="PF06727">
    <property type="entry name" value="DUF1207"/>
    <property type="match status" value="1"/>
</dbReference>
<keyword evidence="3" id="KW-1185">Reference proteome</keyword>
<keyword evidence="1" id="KW-0732">Signal</keyword>
<gene>
    <name evidence="2" type="ORF">INT08_08730</name>
</gene>
<evidence type="ECO:0000313" key="3">
    <source>
        <dbReference type="Proteomes" id="UP000619838"/>
    </source>
</evidence>
<evidence type="ECO:0000313" key="2">
    <source>
        <dbReference type="EMBL" id="MBF0637254.1"/>
    </source>
</evidence>
<feature type="signal peptide" evidence="1">
    <location>
        <begin position="1"/>
        <end position="24"/>
    </location>
</feature>
<accession>A0ABR9XTF4</accession>
<dbReference type="Proteomes" id="UP000619838">
    <property type="component" value="Unassembled WGS sequence"/>
</dbReference>
<proteinExistence type="predicted"/>
<organism evidence="2 3">
    <name type="scientific">Prosthecochloris ethylica</name>
    <dbReference type="NCBI Taxonomy" id="2743976"/>
    <lineage>
        <taxon>Bacteria</taxon>
        <taxon>Pseudomonadati</taxon>
        <taxon>Chlorobiota</taxon>
        <taxon>Chlorobiia</taxon>
        <taxon>Chlorobiales</taxon>
        <taxon>Chlorobiaceae</taxon>
        <taxon>Prosthecochloris</taxon>
    </lineage>
</organism>
<dbReference type="RefSeq" id="WP_175187748.1">
    <property type="nucleotide sequence ID" value="NZ_JABVZQ010000019.1"/>
</dbReference>
<dbReference type="InterPro" id="IPR009599">
    <property type="entry name" value="DUF1207"/>
</dbReference>